<dbReference type="FunFam" id="3.40.50.300:FF:000315">
    <property type="entry name" value="Adenylate kinase 1"/>
    <property type="match status" value="1"/>
</dbReference>
<feature type="binding site" evidence="11">
    <location>
        <position position="153"/>
    </location>
    <ligand>
        <name>a ribonucleoside 5'-phosphate</name>
        <dbReference type="ChEBI" id="CHEBI:58043"/>
    </ligand>
</feature>
<comment type="function">
    <text evidence="11">Catalyzes the phosphorylation of pyrimidine nucleoside monophosphates at the expense of ATP. Plays an important role in de novo pyrimidine nucleotide biosynthesis. Has preference for UMP and CMP as phosphate acceptors.</text>
</comment>
<comment type="domain">
    <text evidence="11">Consists of three domains, a large central CORE domain and two small peripheral domains, NMPbind and LID, which undergo movements during catalysis. The LID domain closes over the site of phosphoryl transfer upon ATP binding. Assembling and dissambling the active center during each catalytic cycle provides an effective means to prevent ATP hydrolysis.</text>
</comment>
<dbReference type="NCBIfam" id="TIGR01359">
    <property type="entry name" value="UMP_CMP_kin_fam"/>
    <property type="match status" value="1"/>
</dbReference>
<dbReference type="InterPro" id="IPR033690">
    <property type="entry name" value="Adenylat_kinase_CS"/>
</dbReference>
<gene>
    <name evidence="12" type="ORF">V1264_024037</name>
</gene>
<evidence type="ECO:0000256" key="3">
    <source>
        <dbReference type="ARBA" id="ARBA00022490"/>
    </source>
</evidence>
<keyword evidence="7 11" id="KW-0067">ATP-binding</keyword>
<dbReference type="CDD" id="cd01428">
    <property type="entry name" value="ADK"/>
    <property type="match status" value="1"/>
</dbReference>
<keyword evidence="13" id="KW-1185">Reference proteome</keyword>
<dbReference type="HAMAP" id="MF_00235">
    <property type="entry name" value="Adenylate_kinase_Adk"/>
    <property type="match status" value="1"/>
</dbReference>
<comment type="catalytic activity">
    <reaction evidence="11">
        <text>dCMP + ATP = dCDP + ADP</text>
        <dbReference type="Rhea" id="RHEA:25094"/>
        <dbReference type="ChEBI" id="CHEBI:30616"/>
        <dbReference type="ChEBI" id="CHEBI:57566"/>
        <dbReference type="ChEBI" id="CHEBI:58593"/>
        <dbReference type="ChEBI" id="CHEBI:456216"/>
        <dbReference type="EC" id="2.7.4.14"/>
    </reaction>
</comment>
<feature type="binding site" evidence="11">
    <location>
        <position position="102"/>
    </location>
    <ligand>
        <name>CMP</name>
        <dbReference type="ChEBI" id="CHEBI:60377"/>
    </ligand>
</feature>
<keyword evidence="8 11" id="KW-0665">Pyrimidine biosynthesis</keyword>
<evidence type="ECO:0000256" key="5">
    <source>
        <dbReference type="ARBA" id="ARBA00022741"/>
    </source>
</evidence>
<dbReference type="InterPro" id="IPR027417">
    <property type="entry name" value="P-loop_NTPase"/>
</dbReference>
<reference evidence="12 13" key="1">
    <citation type="submission" date="2024-02" db="EMBL/GenBank/DDBJ databases">
        <title>Chromosome-scale genome assembly of the rough periwinkle Littorina saxatilis.</title>
        <authorList>
            <person name="De Jode A."/>
            <person name="Faria R."/>
            <person name="Formenti G."/>
            <person name="Sims Y."/>
            <person name="Smith T.P."/>
            <person name="Tracey A."/>
            <person name="Wood J.M.D."/>
            <person name="Zagrodzka Z.B."/>
            <person name="Johannesson K."/>
            <person name="Butlin R.K."/>
            <person name="Leder E.H."/>
        </authorList>
    </citation>
    <scope>NUCLEOTIDE SEQUENCE [LARGE SCALE GENOMIC DNA]</scope>
    <source>
        <strain evidence="12">Snail1</strain>
        <tissue evidence="12">Muscle</tissue>
    </source>
</reference>
<dbReference type="InterPro" id="IPR006266">
    <property type="entry name" value="UMP_CMP_kinase"/>
</dbReference>
<dbReference type="GO" id="GO:0050145">
    <property type="term" value="F:nucleoside monophosphate kinase activity"/>
    <property type="evidence" value="ECO:0007669"/>
    <property type="project" value="UniProtKB-ARBA"/>
</dbReference>
<comment type="subcellular location">
    <subcellularLocation>
        <location evidence="11">Cytoplasm</location>
    </subcellularLocation>
    <subcellularLocation>
        <location evidence="11">Nucleus</location>
    </subcellularLocation>
</comment>
<proteinExistence type="inferred from homology"/>
<feature type="binding site" evidence="11">
    <location>
        <position position="181"/>
    </location>
    <ligand>
        <name>ATP</name>
        <dbReference type="ChEBI" id="CHEBI:30616"/>
    </ligand>
</feature>
<evidence type="ECO:0000256" key="8">
    <source>
        <dbReference type="ARBA" id="ARBA00022975"/>
    </source>
</evidence>
<dbReference type="EMBL" id="JBAMIC010000011">
    <property type="protein sequence ID" value="KAK7101215.1"/>
    <property type="molecule type" value="Genomic_DNA"/>
</dbReference>
<comment type="similarity">
    <text evidence="11">Belongs to the adenylate kinase family. UMP-CMP kinase subfamily.</text>
</comment>
<accession>A0AAN9BD14</accession>
<feature type="binding site" evidence="11">
    <location>
        <position position="46"/>
    </location>
    <ligand>
        <name>a ribonucleoside 5'-phosphate</name>
        <dbReference type="ChEBI" id="CHEBI:58043"/>
    </ligand>
</feature>
<evidence type="ECO:0000256" key="10">
    <source>
        <dbReference type="ARBA" id="ARBA00048116"/>
    </source>
</evidence>
<comment type="catalytic activity">
    <reaction evidence="11">
        <text>CMP + ATP = CDP + ADP</text>
        <dbReference type="Rhea" id="RHEA:11600"/>
        <dbReference type="ChEBI" id="CHEBI:30616"/>
        <dbReference type="ChEBI" id="CHEBI:58069"/>
        <dbReference type="ChEBI" id="CHEBI:60377"/>
        <dbReference type="ChEBI" id="CHEBI:456216"/>
        <dbReference type="EC" id="2.7.4.14"/>
    </reaction>
</comment>
<dbReference type="AlphaFoldDB" id="A0AAN9BD14"/>
<comment type="catalytic activity">
    <reaction evidence="10 11">
        <text>UMP + ATP = UDP + ADP</text>
        <dbReference type="Rhea" id="RHEA:24400"/>
        <dbReference type="ChEBI" id="CHEBI:30616"/>
        <dbReference type="ChEBI" id="CHEBI:57865"/>
        <dbReference type="ChEBI" id="CHEBI:58223"/>
        <dbReference type="ChEBI" id="CHEBI:456216"/>
        <dbReference type="EC" id="2.7.4.14"/>
    </reaction>
</comment>
<keyword evidence="4 11" id="KW-0808">Transferase</keyword>
<keyword evidence="6 11" id="KW-0418">Kinase</keyword>
<evidence type="ECO:0000256" key="2">
    <source>
        <dbReference type="ARBA" id="ARBA00011245"/>
    </source>
</evidence>
<feature type="binding site" evidence="11">
    <location>
        <begin position="20"/>
        <end position="25"/>
    </location>
    <ligand>
        <name>ATP</name>
        <dbReference type="ChEBI" id="CHEBI:30616"/>
    </ligand>
</feature>
<feature type="binding site" evidence="11">
    <location>
        <position position="136"/>
    </location>
    <ligand>
        <name>ATP</name>
        <dbReference type="ChEBI" id="CHEBI:30616"/>
    </ligand>
</feature>
<dbReference type="GO" id="GO:0006207">
    <property type="term" value="P:'de novo' pyrimidine nucleobase biosynthetic process"/>
    <property type="evidence" value="ECO:0007669"/>
    <property type="project" value="InterPro"/>
</dbReference>
<dbReference type="GO" id="GO:0005737">
    <property type="term" value="C:cytoplasm"/>
    <property type="evidence" value="ECO:0007669"/>
    <property type="project" value="UniProtKB-SubCell"/>
</dbReference>
<keyword evidence="3 11" id="KW-0963">Cytoplasm</keyword>
<name>A0AAN9BD14_9CAEN</name>
<comment type="caution">
    <text evidence="12">The sequence shown here is derived from an EMBL/GenBank/DDBJ whole genome shotgun (WGS) entry which is preliminary data.</text>
</comment>
<dbReference type="InterPro" id="IPR000850">
    <property type="entry name" value="Adenylat/UMP-CMP_kin"/>
</dbReference>
<comment type="function">
    <text evidence="1">Catalyzes the reversible transfer of the terminal phosphate group between ATP and AMP. Plays an important role in cellular energy homeostasis and in adenine nucleotide metabolism.</text>
</comment>
<protein>
    <recommendedName>
        <fullName evidence="11">UMP-CMP kinase</fullName>
        <ecNumber evidence="11">2.7.4.14</ecNumber>
    </recommendedName>
    <alternativeName>
        <fullName evidence="11">Deoxycytidylate kinase</fullName>
        <shortName evidence="11">CK</shortName>
        <shortName evidence="11">dCMP kinase</shortName>
    </alternativeName>
    <alternativeName>
        <fullName evidence="11">Uridine monophosphate/cytidine monophosphate kinase</fullName>
        <shortName evidence="11">UMP/CMP kinase</shortName>
        <shortName evidence="11">UMP/CMPK</shortName>
    </alternativeName>
</protein>
<dbReference type="PRINTS" id="PR00094">
    <property type="entry name" value="ADENYLTKNASE"/>
</dbReference>
<evidence type="ECO:0000313" key="12">
    <source>
        <dbReference type="EMBL" id="KAK7101215.1"/>
    </source>
</evidence>
<dbReference type="EC" id="2.7.4.14" evidence="11"/>
<evidence type="ECO:0000256" key="7">
    <source>
        <dbReference type="ARBA" id="ARBA00022840"/>
    </source>
</evidence>
<dbReference type="SUPFAM" id="SSF52540">
    <property type="entry name" value="P-loop containing nucleoside triphosphate hydrolases"/>
    <property type="match status" value="1"/>
</dbReference>
<keyword evidence="9 11" id="KW-0539">Nucleus</keyword>
<dbReference type="GO" id="GO:0005634">
    <property type="term" value="C:nucleus"/>
    <property type="evidence" value="ECO:0007669"/>
    <property type="project" value="UniProtKB-SubCell"/>
</dbReference>
<feature type="region of interest" description="NMPbind" evidence="11">
    <location>
        <begin position="40"/>
        <end position="70"/>
    </location>
</feature>
<dbReference type="GO" id="GO:0005524">
    <property type="term" value="F:ATP binding"/>
    <property type="evidence" value="ECO:0007669"/>
    <property type="project" value="UniProtKB-KW"/>
</dbReference>
<evidence type="ECO:0000256" key="4">
    <source>
        <dbReference type="ARBA" id="ARBA00022679"/>
    </source>
</evidence>
<evidence type="ECO:0000313" key="13">
    <source>
        <dbReference type="Proteomes" id="UP001374579"/>
    </source>
</evidence>
<dbReference type="GO" id="GO:0006221">
    <property type="term" value="P:pyrimidine nucleotide biosynthetic process"/>
    <property type="evidence" value="ECO:0007669"/>
    <property type="project" value="UniProtKB-UniRule"/>
</dbReference>
<evidence type="ECO:0000256" key="6">
    <source>
        <dbReference type="ARBA" id="ARBA00022777"/>
    </source>
</evidence>
<dbReference type="PANTHER" id="PTHR23359">
    <property type="entry name" value="NUCLEOTIDE KINASE"/>
    <property type="match status" value="1"/>
</dbReference>
<feature type="binding site" evidence="11">
    <location>
        <begin position="95"/>
        <end position="98"/>
    </location>
    <ligand>
        <name>a ribonucleoside 5'-phosphate</name>
        <dbReference type="ChEBI" id="CHEBI:58043"/>
    </ligand>
</feature>
<keyword evidence="5 11" id="KW-0547">Nucleotide-binding</keyword>
<feature type="binding site" evidence="11">
    <location>
        <position position="142"/>
    </location>
    <ligand>
        <name>a ribonucleoside 5'-phosphate</name>
        <dbReference type="ChEBI" id="CHEBI:58043"/>
    </ligand>
</feature>
<sequence length="199" mass="22430">MAGGEPNHKYNVVFVLGGPGAGKGTQCLKIEETFGYVHLSAGDLLRAERQKMDSTFREEIEKHIKDGSIVPVEITCSLLRQAMEESNKDNFLIDGFPRNKDNLDGWNHVMDSVAVVRKVLFFNCPQDVCVGRCLERGKTSGREDDNMESLKKRIKTYTDSTMPIIEHYREKNLVAEINANQSTEEVFNDVKKVFEALAS</sequence>
<dbReference type="Proteomes" id="UP001374579">
    <property type="component" value="Unassembled WGS sequence"/>
</dbReference>
<dbReference type="Pfam" id="PF00406">
    <property type="entry name" value="ADK"/>
    <property type="match status" value="1"/>
</dbReference>
<comment type="cofactor">
    <cofactor evidence="11">
        <name>Mg(2+)</name>
        <dbReference type="ChEBI" id="CHEBI:18420"/>
    </cofactor>
    <text evidence="11">Binds 1 Mg(2+) ion per monomer.</text>
</comment>
<dbReference type="PROSITE" id="PS00113">
    <property type="entry name" value="ADENYLATE_KINASE"/>
    <property type="match status" value="1"/>
</dbReference>
<organism evidence="12 13">
    <name type="scientific">Littorina saxatilis</name>
    <dbReference type="NCBI Taxonomy" id="31220"/>
    <lineage>
        <taxon>Eukaryota</taxon>
        <taxon>Metazoa</taxon>
        <taxon>Spiralia</taxon>
        <taxon>Lophotrochozoa</taxon>
        <taxon>Mollusca</taxon>
        <taxon>Gastropoda</taxon>
        <taxon>Caenogastropoda</taxon>
        <taxon>Littorinimorpha</taxon>
        <taxon>Littorinoidea</taxon>
        <taxon>Littorinidae</taxon>
        <taxon>Littorina</taxon>
    </lineage>
</organism>
<dbReference type="Gene3D" id="3.40.50.300">
    <property type="entry name" value="P-loop containing nucleotide triphosphate hydrolases"/>
    <property type="match status" value="1"/>
</dbReference>
<feature type="binding site" evidence="11">
    <location>
        <begin position="68"/>
        <end position="70"/>
    </location>
    <ligand>
        <name>a ribonucleoside 5'-phosphate</name>
        <dbReference type="ChEBI" id="CHEBI:58043"/>
    </ligand>
</feature>
<evidence type="ECO:0000256" key="9">
    <source>
        <dbReference type="ARBA" id="ARBA00023242"/>
    </source>
</evidence>
<comment type="subunit">
    <text evidence="2 11">Monomer.</text>
</comment>
<dbReference type="HAMAP" id="MF_03172">
    <property type="entry name" value="Adenylate_kinase_UMP_CMP_kin"/>
    <property type="match status" value="1"/>
</dbReference>
<evidence type="ECO:0000256" key="1">
    <source>
        <dbReference type="ARBA" id="ARBA00003053"/>
    </source>
</evidence>
<evidence type="ECO:0000256" key="11">
    <source>
        <dbReference type="HAMAP-Rule" id="MF_03172"/>
    </source>
</evidence>
<feature type="region of interest" description="LID" evidence="11">
    <location>
        <begin position="135"/>
        <end position="145"/>
    </location>
</feature>